<keyword evidence="5 7" id="KW-0560">Oxidoreductase</keyword>
<dbReference type="InterPro" id="IPR016161">
    <property type="entry name" value="Ald_DH/histidinol_DH"/>
</dbReference>
<keyword evidence="2 7" id="KW-0028">Amino-acid biosynthesis</keyword>
<dbReference type="PROSITE" id="PS01223">
    <property type="entry name" value="PROA"/>
    <property type="match status" value="1"/>
</dbReference>
<dbReference type="OrthoDB" id="9809970at2"/>
<dbReference type="CDD" id="cd07079">
    <property type="entry name" value="ALDH_F18-19_ProA-GPR"/>
    <property type="match status" value="1"/>
</dbReference>
<evidence type="ECO:0000256" key="3">
    <source>
        <dbReference type="ARBA" id="ARBA00022650"/>
    </source>
</evidence>
<name>A0A246JP73_9SPHN</name>
<keyword evidence="3 7" id="KW-0641">Proline biosynthesis</keyword>
<dbReference type="GO" id="GO:0050661">
    <property type="term" value="F:NADP binding"/>
    <property type="evidence" value="ECO:0007669"/>
    <property type="project" value="InterPro"/>
</dbReference>
<dbReference type="Proteomes" id="UP000197361">
    <property type="component" value="Unassembled WGS sequence"/>
</dbReference>
<dbReference type="EMBL" id="NISK01000004">
    <property type="protein sequence ID" value="OWQ94561.1"/>
    <property type="molecule type" value="Genomic_DNA"/>
</dbReference>
<evidence type="ECO:0000259" key="8">
    <source>
        <dbReference type="Pfam" id="PF00171"/>
    </source>
</evidence>
<evidence type="ECO:0000256" key="2">
    <source>
        <dbReference type="ARBA" id="ARBA00022605"/>
    </source>
</evidence>
<dbReference type="EC" id="1.2.1.41" evidence="7"/>
<reference evidence="9 10" key="1">
    <citation type="journal article" date="2010" name="Int. J. Syst. Evol. Microbiol.">
        <title>Sphingopyxis bauzanensis sp. nov., a psychrophilic bacterium isolated from soil.</title>
        <authorList>
            <person name="Zhang D.C."/>
            <person name="Liu H.C."/>
            <person name="Xin Y.H."/>
            <person name="Zhou Y.G."/>
            <person name="Schinner F."/>
            <person name="Margesin R."/>
        </authorList>
    </citation>
    <scope>NUCLEOTIDE SEQUENCE [LARGE SCALE GENOMIC DNA]</scope>
    <source>
        <strain evidence="9 10">DSM 22271</strain>
    </source>
</reference>
<keyword evidence="10" id="KW-1185">Reference proteome</keyword>
<feature type="domain" description="Aldehyde dehydrogenase" evidence="8">
    <location>
        <begin position="15"/>
        <end position="282"/>
    </location>
</feature>
<comment type="function">
    <text evidence="7">Catalyzes the NADPH-dependent reduction of L-glutamate 5-phosphate into L-glutamate 5-semialdehyde and phosphate. The product spontaneously undergoes cyclization to form 1-pyrroline-5-carboxylate.</text>
</comment>
<dbReference type="InterPro" id="IPR012134">
    <property type="entry name" value="Glu-5-SA_DH"/>
</dbReference>
<proteinExistence type="inferred from homology"/>
<dbReference type="NCBIfam" id="TIGR00407">
    <property type="entry name" value="proA"/>
    <property type="match status" value="1"/>
</dbReference>
<accession>A0A246JP73</accession>
<dbReference type="InterPro" id="IPR020593">
    <property type="entry name" value="G-glutamylP_reductase_CS"/>
</dbReference>
<comment type="pathway">
    <text evidence="1 7">Amino-acid biosynthesis; L-proline biosynthesis; L-glutamate 5-semialdehyde from L-glutamate: step 2/2.</text>
</comment>
<dbReference type="PANTHER" id="PTHR11063:SF8">
    <property type="entry name" value="DELTA-1-PYRROLINE-5-CARBOXYLATE SYNTHASE"/>
    <property type="match status" value="1"/>
</dbReference>
<dbReference type="PANTHER" id="PTHR11063">
    <property type="entry name" value="GLUTAMATE SEMIALDEHYDE DEHYDROGENASE"/>
    <property type="match status" value="1"/>
</dbReference>
<dbReference type="GO" id="GO:0004350">
    <property type="term" value="F:glutamate-5-semialdehyde dehydrogenase activity"/>
    <property type="evidence" value="ECO:0007669"/>
    <property type="project" value="UniProtKB-UniRule"/>
</dbReference>
<dbReference type="PIRSF" id="PIRSF000151">
    <property type="entry name" value="GPR"/>
    <property type="match status" value="1"/>
</dbReference>
<evidence type="ECO:0000313" key="10">
    <source>
        <dbReference type="Proteomes" id="UP000197361"/>
    </source>
</evidence>
<dbReference type="Gene3D" id="3.40.605.10">
    <property type="entry name" value="Aldehyde Dehydrogenase, Chain A, domain 1"/>
    <property type="match status" value="1"/>
</dbReference>
<dbReference type="Pfam" id="PF00171">
    <property type="entry name" value="Aldedh"/>
    <property type="match status" value="1"/>
</dbReference>
<dbReference type="HAMAP" id="MF_00412">
    <property type="entry name" value="ProA"/>
    <property type="match status" value="1"/>
</dbReference>
<dbReference type="SUPFAM" id="SSF53720">
    <property type="entry name" value="ALDH-like"/>
    <property type="match status" value="1"/>
</dbReference>
<organism evidence="9 10">
    <name type="scientific">Sphingopyxis bauzanensis</name>
    <dbReference type="NCBI Taxonomy" id="651663"/>
    <lineage>
        <taxon>Bacteria</taxon>
        <taxon>Pseudomonadati</taxon>
        <taxon>Pseudomonadota</taxon>
        <taxon>Alphaproteobacteria</taxon>
        <taxon>Sphingomonadales</taxon>
        <taxon>Sphingomonadaceae</taxon>
        <taxon>Sphingopyxis</taxon>
    </lineage>
</organism>
<dbReference type="NCBIfam" id="NF001221">
    <property type="entry name" value="PRK00197.1"/>
    <property type="match status" value="1"/>
</dbReference>
<evidence type="ECO:0000256" key="1">
    <source>
        <dbReference type="ARBA" id="ARBA00004985"/>
    </source>
</evidence>
<evidence type="ECO:0000256" key="4">
    <source>
        <dbReference type="ARBA" id="ARBA00022857"/>
    </source>
</evidence>
<dbReference type="GO" id="GO:0005737">
    <property type="term" value="C:cytoplasm"/>
    <property type="evidence" value="ECO:0007669"/>
    <property type="project" value="UniProtKB-SubCell"/>
</dbReference>
<evidence type="ECO:0000256" key="7">
    <source>
        <dbReference type="HAMAP-Rule" id="MF_00412"/>
    </source>
</evidence>
<comment type="catalytic activity">
    <reaction evidence="6 7">
        <text>L-glutamate 5-semialdehyde + phosphate + NADP(+) = L-glutamyl 5-phosphate + NADPH + H(+)</text>
        <dbReference type="Rhea" id="RHEA:19541"/>
        <dbReference type="ChEBI" id="CHEBI:15378"/>
        <dbReference type="ChEBI" id="CHEBI:43474"/>
        <dbReference type="ChEBI" id="CHEBI:57783"/>
        <dbReference type="ChEBI" id="CHEBI:58066"/>
        <dbReference type="ChEBI" id="CHEBI:58274"/>
        <dbReference type="ChEBI" id="CHEBI:58349"/>
        <dbReference type="EC" id="1.2.1.41"/>
    </reaction>
</comment>
<gene>
    <name evidence="7" type="primary">proA</name>
    <name evidence="9" type="ORF">CDQ92_15875</name>
</gene>
<dbReference type="InterPro" id="IPR000965">
    <property type="entry name" value="GPR_dom"/>
</dbReference>
<dbReference type="InterPro" id="IPR016162">
    <property type="entry name" value="Ald_DH_N"/>
</dbReference>
<evidence type="ECO:0000256" key="6">
    <source>
        <dbReference type="ARBA" id="ARBA00049024"/>
    </source>
</evidence>
<dbReference type="InterPro" id="IPR015590">
    <property type="entry name" value="Aldehyde_DH_dom"/>
</dbReference>
<dbReference type="GO" id="GO:0055129">
    <property type="term" value="P:L-proline biosynthetic process"/>
    <property type="evidence" value="ECO:0007669"/>
    <property type="project" value="UniProtKB-UniRule"/>
</dbReference>
<protein>
    <recommendedName>
        <fullName evidence="7">Gamma-glutamyl phosphate reductase</fullName>
        <shortName evidence="7">GPR</shortName>
        <ecNumber evidence="7">1.2.1.41</ecNumber>
    </recommendedName>
    <alternativeName>
        <fullName evidence="7">Glutamate-5-semialdehyde dehydrogenase</fullName>
    </alternativeName>
    <alternativeName>
        <fullName evidence="7">Glutamyl-gamma-semialdehyde dehydrogenase</fullName>
        <shortName evidence="7">GSA dehydrogenase</shortName>
    </alternativeName>
</protein>
<keyword evidence="4 7" id="KW-0521">NADP</keyword>
<comment type="similarity">
    <text evidence="7">Belongs to the gamma-glutamyl phosphate reductase family.</text>
</comment>
<evidence type="ECO:0000313" key="9">
    <source>
        <dbReference type="EMBL" id="OWQ94561.1"/>
    </source>
</evidence>
<dbReference type="InterPro" id="IPR016163">
    <property type="entry name" value="Ald_DH_C"/>
</dbReference>
<dbReference type="UniPathway" id="UPA00098">
    <property type="reaction ID" value="UER00360"/>
</dbReference>
<evidence type="ECO:0000256" key="5">
    <source>
        <dbReference type="ARBA" id="ARBA00023002"/>
    </source>
</evidence>
<keyword evidence="7" id="KW-0963">Cytoplasm</keyword>
<sequence length="428" mass="43585">MNAEALTTPPMPGDAAALIADMGARARVAAKQLALAATADKAAGLIAAAAAIRASAADILAANAEDMAAGRTNGLSGAMLDRLRLDETRLAGIADAIDAVAALPDPSGDEIDRVTRPNGLVLSRVRVPLGVVGIIYESRPNVTADAAALGLMSGNAVILRGGSEAVHSNRALHAAFAAGLVEAGLPADAAQLVPTQDRAAVGAMLRAQGLIDIIIPRGGKGLVARVQDEARVPVLAHLDGINHLYIDGAADPAKAVALAVNAKMRRTGICGATETILIDRAYPAPLAIIDALVAAGCEVRGDKAVTALSPHVEAASIGDWDTEYLDAIVSIAMVEGLVGALAHIDAHSSRHTDAIVTEDTSAAERFLSEADSAIVMHNASTQFADGGEFGLGAEIGIATGRLHARGPVALEGLTTYKWLVRGSGQTRS</sequence>
<comment type="caution">
    <text evidence="9">The sequence shown here is derived from an EMBL/GenBank/DDBJ whole genome shotgun (WGS) entry which is preliminary data.</text>
</comment>
<dbReference type="RefSeq" id="WP_088442473.1">
    <property type="nucleotide sequence ID" value="NZ_BMMC01000010.1"/>
</dbReference>
<comment type="subcellular location">
    <subcellularLocation>
        <location evidence="7">Cytoplasm</location>
    </subcellularLocation>
</comment>
<dbReference type="AlphaFoldDB" id="A0A246JP73"/>
<dbReference type="Gene3D" id="3.40.309.10">
    <property type="entry name" value="Aldehyde Dehydrogenase, Chain A, domain 2"/>
    <property type="match status" value="1"/>
</dbReference>